<name>A0ABT8TSV6_9ACTN</name>
<accession>A0ABT8TSV6</accession>
<protein>
    <submittedName>
        <fullName evidence="2">Uncharacterized protein</fullName>
    </submittedName>
</protein>
<feature type="compositionally biased region" description="Low complexity" evidence="1">
    <location>
        <begin position="1"/>
        <end position="17"/>
    </location>
</feature>
<gene>
    <name evidence="2" type="ORF">QWJ41_15035</name>
</gene>
<reference evidence="2" key="1">
    <citation type="submission" date="2023-06" db="EMBL/GenBank/DDBJ databases">
        <title>Genome sequence of Nocardioides sp. SOB44.</title>
        <authorList>
            <person name="Zhang G."/>
        </authorList>
    </citation>
    <scope>NUCLEOTIDE SEQUENCE</scope>
    <source>
        <strain evidence="2">SOB44</strain>
    </source>
</reference>
<sequence>MSTATRRTATAPAATRPVSAHEHEWGLRGVEFEDGASFRAFECSGCEQVWFT</sequence>
<dbReference type="RefSeq" id="WP_302709220.1">
    <property type="nucleotide sequence ID" value="NZ_JAULSC010000016.1"/>
</dbReference>
<comment type="caution">
    <text evidence="2">The sequence shown here is derived from an EMBL/GenBank/DDBJ whole genome shotgun (WGS) entry which is preliminary data.</text>
</comment>
<proteinExistence type="predicted"/>
<evidence type="ECO:0000313" key="2">
    <source>
        <dbReference type="EMBL" id="MDO3397040.1"/>
    </source>
</evidence>
<dbReference type="EMBL" id="JAULSC010000016">
    <property type="protein sequence ID" value="MDO3397040.1"/>
    <property type="molecule type" value="Genomic_DNA"/>
</dbReference>
<keyword evidence="3" id="KW-1185">Reference proteome</keyword>
<evidence type="ECO:0000256" key="1">
    <source>
        <dbReference type="SAM" id="MobiDB-lite"/>
    </source>
</evidence>
<dbReference type="Proteomes" id="UP001168363">
    <property type="component" value="Unassembled WGS sequence"/>
</dbReference>
<feature type="region of interest" description="Disordered" evidence="1">
    <location>
        <begin position="1"/>
        <end position="21"/>
    </location>
</feature>
<evidence type="ECO:0000313" key="3">
    <source>
        <dbReference type="Proteomes" id="UP001168363"/>
    </source>
</evidence>
<organism evidence="2 3">
    <name type="scientific">Nocardioides cremeus</name>
    <dbReference type="NCBI Taxonomy" id="3058044"/>
    <lineage>
        <taxon>Bacteria</taxon>
        <taxon>Bacillati</taxon>
        <taxon>Actinomycetota</taxon>
        <taxon>Actinomycetes</taxon>
        <taxon>Propionibacteriales</taxon>
        <taxon>Nocardioidaceae</taxon>
        <taxon>Nocardioides</taxon>
    </lineage>
</organism>